<evidence type="ECO:0000256" key="1">
    <source>
        <dbReference type="ARBA" id="ARBA00009820"/>
    </source>
</evidence>
<dbReference type="Pfam" id="PF07676">
    <property type="entry name" value="PD40"/>
    <property type="match status" value="5"/>
</dbReference>
<gene>
    <name evidence="3" type="ORF">Phou_066410</name>
</gene>
<feature type="signal peptide" evidence="2">
    <location>
        <begin position="1"/>
        <end position="25"/>
    </location>
</feature>
<dbReference type="RefSeq" id="WP_173063020.1">
    <property type="nucleotide sequence ID" value="NZ_BAABGO010000055.1"/>
</dbReference>
<keyword evidence="4" id="KW-1185">Reference proteome</keyword>
<evidence type="ECO:0000313" key="3">
    <source>
        <dbReference type="EMBL" id="GFJ82461.1"/>
    </source>
</evidence>
<dbReference type="PANTHER" id="PTHR36842">
    <property type="entry name" value="PROTEIN TOLB HOMOLOG"/>
    <property type="match status" value="1"/>
</dbReference>
<accession>A0A6V8KJ37</accession>
<feature type="chain" id="PRO_5029009476" evidence="2">
    <location>
        <begin position="26"/>
        <end position="312"/>
    </location>
</feature>
<comment type="similarity">
    <text evidence="1">Belongs to the TolB family.</text>
</comment>
<evidence type="ECO:0000313" key="4">
    <source>
        <dbReference type="Proteomes" id="UP000482800"/>
    </source>
</evidence>
<proteinExistence type="inferred from homology"/>
<reference evidence="3 4" key="1">
    <citation type="submission" date="2020-03" db="EMBL/GenBank/DDBJ databases">
        <title>Whole genome shotgun sequence of Phytohabitans houttuyneae NBRC 108639.</title>
        <authorList>
            <person name="Komaki H."/>
            <person name="Tamura T."/>
        </authorList>
    </citation>
    <scope>NUCLEOTIDE SEQUENCE [LARGE SCALE GENOMIC DNA]</scope>
    <source>
        <strain evidence="3 4">NBRC 108639</strain>
    </source>
</reference>
<dbReference type="SUPFAM" id="SSF69304">
    <property type="entry name" value="Tricorn protease N-terminal domain"/>
    <property type="match status" value="1"/>
</dbReference>
<name>A0A6V8KJ37_9ACTN</name>
<evidence type="ECO:0000256" key="2">
    <source>
        <dbReference type="SAM" id="SignalP"/>
    </source>
</evidence>
<dbReference type="Gene3D" id="2.120.10.30">
    <property type="entry name" value="TolB, C-terminal domain"/>
    <property type="match status" value="2"/>
</dbReference>
<protein>
    <submittedName>
        <fullName evidence="3">Uncharacterized protein</fullName>
    </submittedName>
</protein>
<keyword evidence="2" id="KW-0732">Signal</keyword>
<comment type="caution">
    <text evidence="3">The sequence shown here is derived from an EMBL/GenBank/DDBJ whole genome shotgun (WGS) entry which is preliminary data.</text>
</comment>
<dbReference type="InterPro" id="IPR011042">
    <property type="entry name" value="6-blade_b-propeller_TolB-like"/>
</dbReference>
<dbReference type="PANTHER" id="PTHR36842:SF1">
    <property type="entry name" value="PROTEIN TOLB"/>
    <property type="match status" value="1"/>
</dbReference>
<organism evidence="3 4">
    <name type="scientific">Phytohabitans houttuyneae</name>
    <dbReference type="NCBI Taxonomy" id="1076126"/>
    <lineage>
        <taxon>Bacteria</taxon>
        <taxon>Bacillati</taxon>
        <taxon>Actinomycetota</taxon>
        <taxon>Actinomycetes</taxon>
        <taxon>Micromonosporales</taxon>
        <taxon>Micromonosporaceae</taxon>
    </lineage>
</organism>
<dbReference type="InterPro" id="IPR011659">
    <property type="entry name" value="WD40"/>
</dbReference>
<sequence length="312" mass="32904">MKRPLALCLVTLAVLAALPAAPASAAFPGRNGLIAFERFDAVNPLGEIRSMTRTGAADTNLTASPLVEDRDPAWSPDGSRIAFRRANAGPDQLWIMKANGAGLAVVPGSGTAGRPDWSPDGKWLVYECWVPLTTETDICVRTDAGGGFAALTATAGISERRPVWSPDGTRIVFSRELPAGAGSFLVSLDLKSLVLTAITPQVAGTYDGWPDWSPDSGQLAFSRFVVGSGSGGAIHRVDATGAGLTLVTAPMPGTDAHHTMPAWSPDGKRIAYVHLDDDEAWGHIYIIKPDGTLNTQITFGAATDESPDWQRT</sequence>
<dbReference type="Proteomes" id="UP000482800">
    <property type="component" value="Unassembled WGS sequence"/>
</dbReference>
<reference evidence="3 4" key="2">
    <citation type="submission" date="2020-03" db="EMBL/GenBank/DDBJ databases">
        <authorList>
            <person name="Ichikawa N."/>
            <person name="Kimura A."/>
            <person name="Kitahashi Y."/>
            <person name="Uohara A."/>
        </authorList>
    </citation>
    <scope>NUCLEOTIDE SEQUENCE [LARGE SCALE GENOMIC DNA]</scope>
    <source>
        <strain evidence="3 4">NBRC 108639</strain>
    </source>
</reference>
<dbReference type="AlphaFoldDB" id="A0A6V8KJ37"/>
<dbReference type="EMBL" id="BLPF01000002">
    <property type="protein sequence ID" value="GFJ82461.1"/>
    <property type="molecule type" value="Genomic_DNA"/>
</dbReference>